<reference evidence="9" key="2">
    <citation type="journal article" date="2019" name="Gigascience">
        <title>High-quality Schistosoma haematobium genome achieved by single-molecule and long-range sequencing.</title>
        <authorList>
            <person name="Stroehlein A.J."/>
            <person name="Korhonen P.K."/>
            <person name="Chong T.M."/>
            <person name="Lim Y.L."/>
            <person name="Chan K.G."/>
            <person name="Webster B."/>
            <person name="Rollinson D."/>
            <person name="Brindley P.J."/>
            <person name="Gasser R.B."/>
            <person name="Young N.D."/>
        </authorList>
    </citation>
    <scope>NUCLEOTIDE SEQUENCE</scope>
</reference>
<evidence type="ECO:0000256" key="2">
    <source>
        <dbReference type="ARBA" id="ARBA00022617"/>
    </source>
</evidence>
<dbReference type="GO" id="GO:0020037">
    <property type="term" value="F:heme binding"/>
    <property type="evidence" value="ECO:0007669"/>
    <property type="project" value="InterPro"/>
</dbReference>
<organism evidence="9 10">
    <name type="scientific">Schistosoma haematobium</name>
    <name type="common">Blood fluke</name>
    <dbReference type="NCBI Taxonomy" id="6185"/>
    <lineage>
        <taxon>Eukaryota</taxon>
        <taxon>Metazoa</taxon>
        <taxon>Spiralia</taxon>
        <taxon>Lophotrochozoa</taxon>
        <taxon>Platyhelminthes</taxon>
        <taxon>Trematoda</taxon>
        <taxon>Digenea</taxon>
        <taxon>Strigeidida</taxon>
        <taxon>Schistosomatoidea</taxon>
        <taxon>Schistosomatidae</taxon>
        <taxon>Schistosoma</taxon>
    </lineage>
</organism>
<evidence type="ECO:0000256" key="1">
    <source>
        <dbReference type="ARBA" id="ARBA00022448"/>
    </source>
</evidence>
<evidence type="ECO:0000259" key="8">
    <source>
        <dbReference type="PROSITE" id="PS01033"/>
    </source>
</evidence>
<reference evidence="9" key="3">
    <citation type="submission" date="2021-06" db="EMBL/GenBank/DDBJ databases">
        <title>Chromosome-level genome assembly for S. haematobium.</title>
        <authorList>
            <person name="Stroehlein A.J."/>
        </authorList>
    </citation>
    <scope>NUCLEOTIDE SEQUENCE</scope>
</reference>
<dbReference type="EMBL" id="AMPZ03000007">
    <property type="protein sequence ID" value="KAH9580638.1"/>
    <property type="molecule type" value="Genomic_DNA"/>
</dbReference>
<evidence type="ECO:0000256" key="3">
    <source>
        <dbReference type="ARBA" id="ARBA00022621"/>
    </source>
</evidence>
<dbReference type="Pfam" id="PF00042">
    <property type="entry name" value="Globin"/>
    <property type="match status" value="1"/>
</dbReference>
<sequence>MDDDQIITVECSQSLDSIIKHNSNEKDVKSLHDCVELSTIKSSSINITYEESKLSTSISSSIPSSNPTIVEPVTTPLPPPPPTTTTKPSISQDSSYSLLNSFKKRIKQHLTLSRNSSLHKSMHDLSISTKKLNFQSTNNNNIISLNSASSSILSTNVNKLNLTQDVPDDITLIENEHDKALITVTSFTNEELLLLQSSWSLVKQYIEKIGVITFLGIFEQHSDFRDAFTEFRKRKFVDVKHDPAMQVHGLRVLSVVDKLITRLPKTDDIERQLMMIGSKHCRYVPTIALVSSVSDQLWGAIEPVLKEECLWSDDLAVTWRSILDYLTKTVKYGLAKTFHSTHK</sequence>
<dbReference type="PROSITE" id="PS01033">
    <property type="entry name" value="GLOBIN"/>
    <property type="match status" value="1"/>
</dbReference>
<dbReference type="GO" id="GO:0005344">
    <property type="term" value="F:oxygen carrier activity"/>
    <property type="evidence" value="ECO:0007669"/>
    <property type="project" value="UniProtKB-KW"/>
</dbReference>
<evidence type="ECO:0000313" key="9">
    <source>
        <dbReference type="EMBL" id="KAH9580638.1"/>
    </source>
</evidence>
<comment type="caution">
    <text evidence="9">The sequence shown here is derived from an EMBL/GenBank/DDBJ whole genome shotgun (WGS) entry which is preliminary data.</text>
</comment>
<dbReference type="SUPFAM" id="SSF46458">
    <property type="entry name" value="Globin-like"/>
    <property type="match status" value="1"/>
</dbReference>
<keyword evidence="3 6" id="KW-0561">Oxygen transport</keyword>
<dbReference type="PANTHER" id="PTHR46458:SF1">
    <property type="entry name" value="GEO09476P1"/>
    <property type="match status" value="1"/>
</dbReference>
<dbReference type="RefSeq" id="XP_035586186.1">
    <property type="nucleotide sequence ID" value="XM_035734407.2"/>
</dbReference>
<dbReference type="Gene3D" id="1.10.490.10">
    <property type="entry name" value="Globins"/>
    <property type="match status" value="1"/>
</dbReference>
<dbReference type="InterPro" id="IPR050532">
    <property type="entry name" value="Globin-like_OT"/>
</dbReference>
<keyword evidence="2 6" id="KW-0349">Heme</keyword>
<evidence type="ECO:0000256" key="4">
    <source>
        <dbReference type="ARBA" id="ARBA00022723"/>
    </source>
</evidence>
<feature type="domain" description="Globin" evidence="8">
    <location>
        <begin position="186"/>
        <end position="343"/>
    </location>
</feature>
<reference evidence="9" key="4">
    <citation type="journal article" date="2022" name="PLoS Pathog.">
        <title>Chromosome-level genome of Schistosoma haematobium underpins genome-wide explorations of molecular variation.</title>
        <authorList>
            <person name="Stroehlein A.J."/>
            <person name="Korhonen P.K."/>
            <person name="Lee V.V."/>
            <person name="Ralph S.A."/>
            <person name="Mentink-Kane M."/>
            <person name="You H."/>
            <person name="McManus D.P."/>
            <person name="Tchuente L.T."/>
            <person name="Stothard J.R."/>
            <person name="Kaur P."/>
            <person name="Dudchenko O."/>
            <person name="Aiden E.L."/>
            <person name="Yang B."/>
            <person name="Yang H."/>
            <person name="Emery A.M."/>
            <person name="Webster B.L."/>
            <person name="Brindley P.J."/>
            <person name="Rollinson D."/>
            <person name="Chang B.C.H."/>
            <person name="Gasser R.B."/>
            <person name="Young N.D."/>
        </authorList>
    </citation>
    <scope>NUCLEOTIDE SEQUENCE</scope>
</reference>
<dbReference type="AlphaFoldDB" id="A0A6A5D9F8"/>
<keyword evidence="10" id="KW-1185">Reference proteome</keyword>
<dbReference type="GeneID" id="24589907"/>
<keyword evidence="1 6" id="KW-0813">Transport</keyword>
<dbReference type="GO" id="GO:0019825">
    <property type="term" value="F:oxygen binding"/>
    <property type="evidence" value="ECO:0007669"/>
    <property type="project" value="InterPro"/>
</dbReference>
<evidence type="ECO:0000313" key="10">
    <source>
        <dbReference type="Proteomes" id="UP000471633"/>
    </source>
</evidence>
<dbReference type="InterPro" id="IPR009050">
    <property type="entry name" value="Globin-like_sf"/>
</dbReference>
<keyword evidence="5" id="KW-0408">Iron</keyword>
<dbReference type="GO" id="GO:0046872">
    <property type="term" value="F:metal ion binding"/>
    <property type="evidence" value="ECO:0007669"/>
    <property type="project" value="UniProtKB-KW"/>
</dbReference>
<feature type="compositionally biased region" description="Low complexity" evidence="7">
    <location>
        <begin position="57"/>
        <end position="74"/>
    </location>
</feature>
<evidence type="ECO:0000256" key="7">
    <source>
        <dbReference type="SAM" id="MobiDB-lite"/>
    </source>
</evidence>
<dbReference type="InterPro" id="IPR012292">
    <property type="entry name" value="Globin/Proto"/>
</dbReference>
<reference evidence="9" key="1">
    <citation type="journal article" date="2012" name="Nat. Genet.">
        <title>Whole-genome sequence of Schistosoma haematobium.</title>
        <authorList>
            <person name="Young N.D."/>
            <person name="Jex A.R."/>
            <person name="Li B."/>
            <person name="Liu S."/>
            <person name="Yang L."/>
            <person name="Xiong Z."/>
            <person name="Li Y."/>
            <person name="Cantacessi C."/>
            <person name="Hall R.S."/>
            <person name="Xu X."/>
            <person name="Chen F."/>
            <person name="Wu X."/>
            <person name="Zerlotini A."/>
            <person name="Oliveira G."/>
            <person name="Hofmann A."/>
            <person name="Zhang G."/>
            <person name="Fang X."/>
            <person name="Kang Y."/>
            <person name="Campbell B.E."/>
            <person name="Loukas A."/>
            <person name="Ranganathan S."/>
            <person name="Rollinson D."/>
            <person name="Rinaldi G."/>
            <person name="Brindley P.J."/>
            <person name="Yang H."/>
            <person name="Wang J."/>
            <person name="Wang J."/>
            <person name="Gasser R.B."/>
        </authorList>
    </citation>
    <scope>NUCLEOTIDE SEQUENCE</scope>
</reference>
<comment type="similarity">
    <text evidence="6">Belongs to the globin family.</text>
</comment>
<dbReference type="PANTHER" id="PTHR46458">
    <property type="entry name" value="BLR2807 PROTEIN"/>
    <property type="match status" value="1"/>
</dbReference>
<dbReference type="InterPro" id="IPR000971">
    <property type="entry name" value="Globin"/>
</dbReference>
<dbReference type="OrthoDB" id="436496at2759"/>
<evidence type="ECO:0000256" key="5">
    <source>
        <dbReference type="ARBA" id="ARBA00023004"/>
    </source>
</evidence>
<name>A0A6A5D9F8_SCHHA</name>
<accession>A0A6A5D9F8</accession>
<feature type="region of interest" description="Disordered" evidence="7">
    <location>
        <begin position="57"/>
        <end position="93"/>
    </location>
</feature>
<dbReference type="KEGG" id="shx:MS3_00009229"/>
<dbReference type="CTD" id="24589907"/>
<keyword evidence="4" id="KW-0479">Metal-binding</keyword>
<proteinExistence type="inferred from homology"/>
<evidence type="ECO:0000256" key="6">
    <source>
        <dbReference type="RuleBase" id="RU000356"/>
    </source>
</evidence>
<gene>
    <name evidence="9" type="ORF">MS3_00009229</name>
</gene>
<protein>
    <recommendedName>
        <fullName evidence="8">Globin domain-containing protein</fullName>
    </recommendedName>
</protein>
<dbReference type="Proteomes" id="UP000471633">
    <property type="component" value="Unassembled WGS sequence"/>
</dbReference>